<dbReference type="AlphaFoldDB" id="A0A151GSV0"/>
<dbReference type="RefSeq" id="XP_040659529.1">
    <property type="nucleotide sequence ID" value="XM_040798646.1"/>
</dbReference>
<keyword evidence="1" id="KW-0732">Signal</keyword>
<organism evidence="2 3">
    <name type="scientific">Drechmeria coniospora</name>
    <name type="common">Nematophagous fungus</name>
    <name type="synonym">Meria coniospora</name>
    <dbReference type="NCBI Taxonomy" id="98403"/>
    <lineage>
        <taxon>Eukaryota</taxon>
        <taxon>Fungi</taxon>
        <taxon>Dikarya</taxon>
        <taxon>Ascomycota</taxon>
        <taxon>Pezizomycotina</taxon>
        <taxon>Sordariomycetes</taxon>
        <taxon>Hypocreomycetidae</taxon>
        <taxon>Hypocreales</taxon>
        <taxon>Ophiocordycipitaceae</taxon>
        <taxon>Drechmeria</taxon>
    </lineage>
</organism>
<dbReference type="GeneID" id="63713955"/>
<gene>
    <name evidence="2" type="ORF">DCS_01312</name>
</gene>
<reference evidence="2 3" key="1">
    <citation type="journal article" date="2016" name="Sci. Rep.">
        <title>Insights into Adaptations to a Near-Obligate Nematode Endoparasitic Lifestyle from the Finished Genome of Drechmeria coniospora.</title>
        <authorList>
            <person name="Zhang L."/>
            <person name="Zhou Z."/>
            <person name="Guo Q."/>
            <person name="Fokkens L."/>
            <person name="Miskei M."/>
            <person name="Pocsi I."/>
            <person name="Zhang W."/>
            <person name="Chen M."/>
            <person name="Wang L."/>
            <person name="Sun Y."/>
            <person name="Donzelli B.G."/>
            <person name="Gibson D.M."/>
            <person name="Nelson D.R."/>
            <person name="Luo J.G."/>
            <person name="Rep M."/>
            <person name="Liu H."/>
            <person name="Yang S."/>
            <person name="Wang J."/>
            <person name="Krasnoff S.B."/>
            <person name="Xu Y."/>
            <person name="Molnar I."/>
            <person name="Lin M."/>
        </authorList>
    </citation>
    <scope>NUCLEOTIDE SEQUENCE [LARGE SCALE GENOMIC DNA]</scope>
    <source>
        <strain evidence="2 3">ARSEF 6962</strain>
    </source>
</reference>
<dbReference type="InParanoid" id="A0A151GSV0"/>
<accession>A0A151GSV0</accession>
<keyword evidence="3" id="KW-1185">Reference proteome</keyword>
<feature type="chain" id="PRO_5007580951" evidence="1">
    <location>
        <begin position="19"/>
        <end position="124"/>
    </location>
</feature>
<evidence type="ECO:0000256" key="1">
    <source>
        <dbReference type="SAM" id="SignalP"/>
    </source>
</evidence>
<dbReference type="OrthoDB" id="2910287at2759"/>
<name>A0A151GSV0_DRECN</name>
<evidence type="ECO:0000313" key="2">
    <source>
        <dbReference type="EMBL" id="KYK60177.1"/>
    </source>
</evidence>
<dbReference type="EMBL" id="LAYC01000001">
    <property type="protein sequence ID" value="KYK60177.1"/>
    <property type="molecule type" value="Genomic_DNA"/>
</dbReference>
<comment type="caution">
    <text evidence="2">The sequence shown here is derived from an EMBL/GenBank/DDBJ whole genome shotgun (WGS) entry which is preliminary data.</text>
</comment>
<protein>
    <submittedName>
        <fullName evidence="2">Uncharacterized protein</fullName>
    </submittedName>
</protein>
<feature type="signal peptide" evidence="1">
    <location>
        <begin position="1"/>
        <end position="18"/>
    </location>
</feature>
<evidence type="ECO:0000313" key="3">
    <source>
        <dbReference type="Proteomes" id="UP000076580"/>
    </source>
</evidence>
<sequence length="124" mass="13226">MKALDLVVVLASAAAVAATPIQTRALGGVLICTGPNATGTCMHKVVSLNVCQQLEAPFYRNASTFAPDREPFACSPRAFDCQGICRSPTGCTFGAVDFAYEHKFNLSAIGWNTIISSFDCFLKE</sequence>
<dbReference type="Proteomes" id="UP000076580">
    <property type="component" value="Chromosome 01"/>
</dbReference>
<proteinExistence type="predicted"/>